<feature type="transmembrane region" description="Helical" evidence="6">
    <location>
        <begin position="309"/>
        <end position="329"/>
    </location>
</feature>
<dbReference type="GO" id="GO:0016020">
    <property type="term" value="C:membrane"/>
    <property type="evidence" value="ECO:0007669"/>
    <property type="project" value="UniProtKB-SubCell"/>
</dbReference>
<proteinExistence type="predicted"/>
<protein>
    <submittedName>
        <fullName evidence="7">Adiponectin receptor protein 1</fullName>
    </submittedName>
</protein>
<feature type="transmembrane region" description="Helical" evidence="6">
    <location>
        <begin position="401"/>
        <end position="424"/>
    </location>
</feature>
<keyword evidence="5" id="KW-0862">Zinc</keyword>
<dbReference type="InterPro" id="IPR004254">
    <property type="entry name" value="AdipoR/HlyIII-related"/>
</dbReference>
<keyword evidence="3 6" id="KW-1133">Transmembrane helix</keyword>
<keyword evidence="7" id="KW-0675">Receptor</keyword>
<feature type="transmembrane region" description="Helical" evidence="6">
    <location>
        <begin position="243"/>
        <end position="263"/>
    </location>
</feature>
<feature type="binding site" evidence="5">
    <location>
        <position position="443"/>
    </location>
    <ligand>
        <name>Zn(2+)</name>
        <dbReference type="ChEBI" id="CHEBI:29105"/>
    </ligand>
</feature>
<evidence type="ECO:0000256" key="4">
    <source>
        <dbReference type="ARBA" id="ARBA00023136"/>
    </source>
</evidence>
<feature type="binding site" evidence="5">
    <location>
        <position position="298"/>
    </location>
    <ligand>
        <name>Zn(2+)</name>
        <dbReference type="ChEBI" id="CHEBI:29105"/>
    </ligand>
</feature>
<keyword evidence="5" id="KW-0479">Metal-binding</keyword>
<dbReference type="PANTHER" id="PTHR20855:SF97">
    <property type="entry name" value="ADIPOR-LIKE RECEPTOR IZH3-RELATED"/>
    <property type="match status" value="1"/>
</dbReference>
<evidence type="ECO:0000256" key="1">
    <source>
        <dbReference type="ARBA" id="ARBA00004141"/>
    </source>
</evidence>
<comment type="subcellular location">
    <subcellularLocation>
        <location evidence="1">Membrane</location>
        <topology evidence="1">Multi-pass membrane protein</topology>
    </subcellularLocation>
</comment>
<dbReference type="EMBL" id="MU005584">
    <property type="protein sequence ID" value="KAF2683489.1"/>
    <property type="molecule type" value="Genomic_DNA"/>
</dbReference>
<dbReference type="Proteomes" id="UP000799291">
    <property type="component" value="Unassembled WGS sequence"/>
</dbReference>
<evidence type="ECO:0000256" key="2">
    <source>
        <dbReference type="ARBA" id="ARBA00022692"/>
    </source>
</evidence>
<sequence length="480" mass="54447">MNKEKTTMRPARGYGTFAKGQRHLRQHSMQMRPGHPLPRLDSDNFRALGSFLSDLNHRLDFIESYGNFKIDTGVEYAYSTLLAVRNSCYNISNGTLEVGRRQASVFVETLESRYLNALETKETLAEKVLEGILVMEDWVSDLETRAYAIRDAGLDTMNHVLERPKVVVDASMHKEHRARKSIELKYDSNIQEALLRAKEQGLIRFEDLPEPWQVNPNIRSGYRFCDGHWACIRSIMSIHNESCNIWSHLLGIFLVLGVAFHFYPQHMNFHASSTADVFIASLFFFAAIKCLLCSCTMHTMNSIAHRGLLARYACVDYTGISLLVGASIMSVEYTALYCEPISQIAYMAFTAVLSVGGVYLPWNPTFNRKDLAWVRVLFYVTLAMTCFLPSGQLIWKHGLEYTAAFYGPVSKSMLVYLGGAVIYASKVPERWFPGRFDYFGTAHNIWHIAVLGGIVTHYFAMQEMFSHAHNRAAAQCPAAY</sequence>
<feature type="transmembrane region" description="Helical" evidence="6">
    <location>
        <begin position="436"/>
        <end position="460"/>
    </location>
</feature>
<evidence type="ECO:0000256" key="3">
    <source>
        <dbReference type="ARBA" id="ARBA00022989"/>
    </source>
</evidence>
<dbReference type="Pfam" id="PF03006">
    <property type="entry name" value="HlyIII"/>
    <property type="match status" value="1"/>
</dbReference>
<feature type="transmembrane region" description="Helical" evidence="6">
    <location>
        <begin position="372"/>
        <end position="395"/>
    </location>
</feature>
<dbReference type="GO" id="GO:0006882">
    <property type="term" value="P:intracellular zinc ion homeostasis"/>
    <property type="evidence" value="ECO:0007669"/>
    <property type="project" value="TreeGrafter"/>
</dbReference>
<organism evidence="7 8">
    <name type="scientific">Lentithecium fluviatile CBS 122367</name>
    <dbReference type="NCBI Taxonomy" id="1168545"/>
    <lineage>
        <taxon>Eukaryota</taxon>
        <taxon>Fungi</taxon>
        <taxon>Dikarya</taxon>
        <taxon>Ascomycota</taxon>
        <taxon>Pezizomycotina</taxon>
        <taxon>Dothideomycetes</taxon>
        <taxon>Pleosporomycetidae</taxon>
        <taxon>Pleosporales</taxon>
        <taxon>Massarineae</taxon>
        <taxon>Lentitheciaceae</taxon>
        <taxon>Lentithecium</taxon>
    </lineage>
</organism>
<gene>
    <name evidence="7" type="ORF">K458DRAFT_340595</name>
</gene>
<keyword evidence="2 6" id="KW-0812">Transmembrane</keyword>
<evidence type="ECO:0000313" key="7">
    <source>
        <dbReference type="EMBL" id="KAF2683489.1"/>
    </source>
</evidence>
<keyword evidence="4 6" id="KW-0472">Membrane</keyword>
<name>A0A6G1J026_9PLEO</name>
<dbReference type="OrthoDB" id="5585746at2759"/>
<dbReference type="GO" id="GO:0038023">
    <property type="term" value="F:signaling receptor activity"/>
    <property type="evidence" value="ECO:0007669"/>
    <property type="project" value="TreeGrafter"/>
</dbReference>
<accession>A0A6G1J026</accession>
<dbReference type="AlphaFoldDB" id="A0A6G1J026"/>
<evidence type="ECO:0000256" key="5">
    <source>
        <dbReference type="PIRSR" id="PIRSR604254-1"/>
    </source>
</evidence>
<dbReference type="PANTHER" id="PTHR20855">
    <property type="entry name" value="ADIPOR/PROGESTIN RECEPTOR-RELATED"/>
    <property type="match status" value="1"/>
</dbReference>
<feature type="transmembrane region" description="Helical" evidence="6">
    <location>
        <begin position="341"/>
        <end position="360"/>
    </location>
</feature>
<dbReference type="GO" id="GO:0046872">
    <property type="term" value="F:metal ion binding"/>
    <property type="evidence" value="ECO:0007669"/>
    <property type="project" value="UniProtKB-KW"/>
</dbReference>
<feature type="transmembrane region" description="Helical" evidence="6">
    <location>
        <begin position="275"/>
        <end position="297"/>
    </location>
</feature>
<keyword evidence="8" id="KW-1185">Reference proteome</keyword>
<reference evidence="7" key="1">
    <citation type="journal article" date="2020" name="Stud. Mycol.">
        <title>101 Dothideomycetes genomes: a test case for predicting lifestyles and emergence of pathogens.</title>
        <authorList>
            <person name="Haridas S."/>
            <person name="Albert R."/>
            <person name="Binder M."/>
            <person name="Bloem J."/>
            <person name="Labutti K."/>
            <person name="Salamov A."/>
            <person name="Andreopoulos B."/>
            <person name="Baker S."/>
            <person name="Barry K."/>
            <person name="Bills G."/>
            <person name="Bluhm B."/>
            <person name="Cannon C."/>
            <person name="Castanera R."/>
            <person name="Culley D."/>
            <person name="Daum C."/>
            <person name="Ezra D."/>
            <person name="Gonzalez J."/>
            <person name="Henrissat B."/>
            <person name="Kuo A."/>
            <person name="Liang C."/>
            <person name="Lipzen A."/>
            <person name="Lutzoni F."/>
            <person name="Magnuson J."/>
            <person name="Mondo S."/>
            <person name="Nolan M."/>
            <person name="Ohm R."/>
            <person name="Pangilinan J."/>
            <person name="Park H.-J."/>
            <person name="Ramirez L."/>
            <person name="Alfaro M."/>
            <person name="Sun H."/>
            <person name="Tritt A."/>
            <person name="Yoshinaga Y."/>
            <person name="Zwiers L.-H."/>
            <person name="Turgeon B."/>
            <person name="Goodwin S."/>
            <person name="Spatafora J."/>
            <person name="Crous P."/>
            <person name="Grigoriev I."/>
        </authorList>
    </citation>
    <scope>NUCLEOTIDE SEQUENCE</scope>
    <source>
        <strain evidence="7">CBS 122367</strain>
    </source>
</reference>
<evidence type="ECO:0000313" key="8">
    <source>
        <dbReference type="Proteomes" id="UP000799291"/>
    </source>
</evidence>
<feature type="binding site" evidence="5">
    <location>
        <position position="447"/>
    </location>
    <ligand>
        <name>Zn(2+)</name>
        <dbReference type="ChEBI" id="CHEBI:29105"/>
    </ligand>
</feature>
<evidence type="ECO:0000256" key="6">
    <source>
        <dbReference type="SAM" id="Phobius"/>
    </source>
</evidence>